<evidence type="ECO:0000256" key="10">
    <source>
        <dbReference type="ARBA" id="ARBA00022824"/>
    </source>
</evidence>
<evidence type="ECO:0000259" key="21">
    <source>
        <dbReference type="Pfam" id="PF07995"/>
    </source>
</evidence>
<dbReference type="GO" id="GO:0000139">
    <property type="term" value="C:Golgi membrane"/>
    <property type="evidence" value="ECO:0007669"/>
    <property type="project" value="UniProtKB-SubCell"/>
</dbReference>
<feature type="transmembrane region" description="Helical" evidence="18">
    <location>
        <begin position="837"/>
        <end position="858"/>
    </location>
</feature>
<dbReference type="GO" id="GO:0015031">
    <property type="term" value="P:protein transport"/>
    <property type="evidence" value="ECO:0007669"/>
    <property type="project" value="UniProtKB-KW"/>
</dbReference>
<keyword evidence="23" id="KW-1185">Reference proteome</keyword>
<evidence type="ECO:0000256" key="2">
    <source>
        <dbReference type="ARBA" id="ARBA00004613"/>
    </source>
</evidence>
<feature type="signal peptide" evidence="19">
    <location>
        <begin position="1"/>
        <end position="27"/>
    </location>
</feature>
<dbReference type="Proteomes" id="UP001274896">
    <property type="component" value="Unassembled WGS sequence"/>
</dbReference>
<keyword evidence="16" id="KW-0325">Glycoprotein</keyword>
<accession>A0AAE0RB42</accession>
<dbReference type="PANTHER" id="PTHR19328">
    <property type="entry name" value="HEDGEHOG-INTERACTING PROTEIN"/>
    <property type="match status" value="1"/>
</dbReference>
<keyword evidence="11" id="KW-0653">Protein transport</keyword>
<keyword evidence="8 18" id="KW-0812">Transmembrane</keyword>
<dbReference type="InterPro" id="IPR012938">
    <property type="entry name" value="Glc/Sorbosone_DH"/>
</dbReference>
<dbReference type="Pfam" id="PF07995">
    <property type="entry name" value="GSDH"/>
    <property type="match status" value="1"/>
</dbReference>
<evidence type="ECO:0000256" key="12">
    <source>
        <dbReference type="ARBA" id="ARBA00022989"/>
    </source>
</evidence>
<feature type="domain" description="Glucose/Sorbosone dehydrogenase" evidence="21">
    <location>
        <begin position="201"/>
        <end position="517"/>
    </location>
</feature>
<feature type="transmembrane region" description="Helical" evidence="18">
    <location>
        <begin position="878"/>
        <end position="900"/>
    </location>
</feature>
<evidence type="ECO:0000256" key="18">
    <source>
        <dbReference type="SAM" id="Phobius"/>
    </source>
</evidence>
<keyword evidence="6" id="KW-0813">Transport</keyword>
<feature type="transmembrane region" description="Helical" evidence="18">
    <location>
        <begin position="775"/>
        <end position="797"/>
    </location>
</feature>
<reference evidence="22" key="1">
    <citation type="submission" date="2023-06" db="EMBL/GenBank/DDBJ databases">
        <title>Male Hemibagrus guttatus genome.</title>
        <authorList>
            <person name="Bian C."/>
        </authorList>
    </citation>
    <scope>NUCLEOTIDE SEQUENCE</scope>
    <source>
        <strain evidence="22">Male_cb2023</strain>
        <tissue evidence="22">Muscle</tissue>
    </source>
</reference>
<evidence type="ECO:0000256" key="6">
    <source>
        <dbReference type="ARBA" id="ARBA00022448"/>
    </source>
</evidence>
<comment type="subcellular location">
    <subcellularLocation>
        <location evidence="1">Endoplasmic reticulum membrane</location>
        <topology evidence="1">Multi-pass membrane protein</topology>
    </subcellularLocation>
    <subcellularLocation>
        <location evidence="3">Golgi apparatus membrane</location>
        <topology evidence="3">Multi-pass membrane protein</topology>
    </subcellularLocation>
    <subcellularLocation>
        <location evidence="2">Secreted</location>
    </subcellularLocation>
</comment>
<dbReference type="InterPro" id="IPR011041">
    <property type="entry name" value="Quinoprot_gluc/sorb_DH_b-prop"/>
</dbReference>
<dbReference type="SUPFAM" id="SSF50952">
    <property type="entry name" value="Soluble quinoprotein glucose dehydrogenase"/>
    <property type="match status" value="1"/>
</dbReference>
<feature type="domain" description="Folate receptor-like" evidence="20">
    <location>
        <begin position="31"/>
        <end position="154"/>
    </location>
</feature>
<organism evidence="22 23">
    <name type="scientific">Hemibagrus guttatus</name>
    <dbReference type="NCBI Taxonomy" id="175788"/>
    <lineage>
        <taxon>Eukaryota</taxon>
        <taxon>Metazoa</taxon>
        <taxon>Chordata</taxon>
        <taxon>Craniata</taxon>
        <taxon>Vertebrata</taxon>
        <taxon>Euteleostomi</taxon>
        <taxon>Actinopterygii</taxon>
        <taxon>Neopterygii</taxon>
        <taxon>Teleostei</taxon>
        <taxon>Ostariophysi</taxon>
        <taxon>Siluriformes</taxon>
        <taxon>Bagridae</taxon>
        <taxon>Hemibagrus</taxon>
    </lineage>
</organism>
<keyword evidence="13" id="KW-0333">Golgi apparatus</keyword>
<protein>
    <submittedName>
        <fullName evidence="22">Uncharacterized protein</fullName>
    </submittedName>
</protein>
<evidence type="ECO:0000256" key="11">
    <source>
        <dbReference type="ARBA" id="ARBA00022927"/>
    </source>
</evidence>
<evidence type="ECO:0000256" key="5">
    <source>
        <dbReference type="ARBA" id="ARBA00010658"/>
    </source>
</evidence>
<dbReference type="Gene3D" id="2.120.10.30">
    <property type="entry name" value="TolB, C-terminal domain"/>
    <property type="match status" value="1"/>
</dbReference>
<proteinExistence type="inferred from homology"/>
<evidence type="ECO:0000256" key="19">
    <source>
        <dbReference type="SAM" id="SignalP"/>
    </source>
</evidence>
<feature type="region of interest" description="Disordered" evidence="17">
    <location>
        <begin position="607"/>
        <end position="648"/>
    </location>
</feature>
<comment type="similarity">
    <text evidence="4">Belongs to the YIF1 family.</text>
</comment>
<evidence type="ECO:0000256" key="17">
    <source>
        <dbReference type="SAM" id="MobiDB-lite"/>
    </source>
</evidence>
<sequence length="901" mass="101203">MSLVRLWRAGLLHFLLWLLLIVLHADSHPQCLDYKPPFQPQEPLLFCKEYAKFGCCDLEQDKQISYRFDQIMDYFDHSGFMVCGKYIRNILCQECSPYAAHLYDAEDANTPMRELPGLCRDYCSDFWHHCRYTLSLLTDNNITAIIEEDREKFCDFLELKDPEYCYPNVLTSDELNANLGSVQSDPKGCIQLCLQEVANGLRNPVAMVHANDGTHRFFIAEQLGYVWTYLPNGSRIDRPFLNLTKAVLTSPWAGDERGFLCIALHPRFSMVKKAYVYYSVSVNKQERIRISEFLLSSMDMNMLDHSSERTLLEVVEPASNHNGGQLLFGLDGFLYIFIGDGGKAGDPFGKFGNSQNKSTLLGKALRIDVDNNDDGAPYSIPSDNPFIGEKDSKPEIYAYGVRNMWRCSIDRGDPFTGQGQGRMFCGDVGQNKYEEVDMIEKGGNYGWRAKEGFSCYDKKLCLNTSLDDILPIFAYPHKLGKSVTGGYIYRGCEMPNLNGLYIFGDFMSGRLMSLKENTDTGNWDYTELCMGRDKTCRFPKLINSYYKYIISFGEDEAGELYFLATGTPSAASRGGVVYKIVDPSRRAPPGKCSIKPSPVQIKGKLIQFHPKEESTPRMRGPGSDSGEPRQLFDDTSAGQHNSGPGNMNKGGMDYAGHAILSDPMSNLAMAYGSSLASQGKQMMDKNLDRFIPISKLKYYFAVDTVYVGKKLGLLVFPYMHENWEVSYRQETPVAPRFDVNAPDLYIPAMAFITYVLVAGLALGTQNRFSPEILGMQASSALVWLIIEVLAVLLSLYLVTVNTDLTTIDLVAISGYKYVGMIVGVLAGLLFGKTGYYLSLLWCCASIFVFTIRTLRLKILSEAAAEGVLVRGAKNQLRMYLTMAIAAAQPVFMYWLTFHLIR</sequence>
<evidence type="ECO:0000313" key="22">
    <source>
        <dbReference type="EMBL" id="KAK3548571.1"/>
    </source>
</evidence>
<dbReference type="PANTHER" id="PTHR19328:SF58">
    <property type="entry name" value="HHIP-LIKE PROTEIN 1"/>
    <property type="match status" value="1"/>
</dbReference>
<evidence type="ECO:0000256" key="3">
    <source>
        <dbReference type="ARBA" id="ARBA00004653"/>
    </source>
</evidence>
<evidence type="ECO:0000259" key="20">
    <source>
        <dbReference type="Pfam" id="PF03024"/>
    </source>
</evidence>
<keyword evidence="10" id="KW-0256">Endoplasmic reticulum</keyword>
<evidence type="ECO:0000256" key="14">
    <source>
        <dbReference type="ARBA" id="ARBA00023136"/>
    </source>
</evidence>
<feature type="transmembrane region" description="Helical" evidence="18">
    <location>
        <begin position="744"/>
        <end position="763"/>
    </location>
</feature>
<feature type="transmembrane region" description="Helical" evidence="18">
    <location>
        <begin position="809"/>
        <end position="830"/>
    </location>
</feature>
<evidence type="ECO:0000256" key="15">
    <source>
        <dbReference type="ARBA" id="ARBA00023157"/>
    </source>
</evidence>
<keyword evidence="14 18" id="KW-0472">Membrane</keyword>
<gene>
    <name evidence="22" type="ORF">QTP70_014495</name>
</gene>
<evidence type="ECO:0000256" key="7">
    <source>
        <dbReference type="ARBA" id="ARBA00022525"/>
    </source>
</evidence>
<evidence type="ECO:0000256" key="8">
    <source>
        <dbReference type="ARBA" id="ARBA00022692"/>
    </source>
</evidence>
<evidence type="ECO:0000313" key="23">
    <source>
        <dbReference type="Proteomes" id="UP001274896"/>
    </source>
</evidence>
<keyword evidence="12 18" id="KW-1133">Transmembrane helix</keyword>
<dbReference type="InterPro" id="IPR018143">
    <property type="entry name" value="Folate_rcpt-like"/>
</dbReference>
<dbReference type="InterPro" id="IPR011042">
    <property type="entry name" value="6-blade_b-propeller_TolB-like"/>
</dbReference>
<dbReference type="GO" id="GO:0006888">
    <property type="term" value="P:endoplasmic reticulum to Golgi vesicle-mediated transport"/>
    <property type="evidence" value="ECO:0007669"/>
    <property type="project" value="InterPro"/>
</dbReference>
<evidence type="ECO:0000256" key="9">
    <source>
        <dbReference type="ARBA" id="ARBA00022729"/>
    </source>
</evidence>
<dbReference type="InterPro" id="IPR005578">
    <property type="entry name" value="Yif1_fam"/>
</dbReference>
<evidence type="ECO:0000256" key="16">
    <source>
        <dbReference type="ARBA" id="ARBA00023180"/>
    </source>
</evidence>
<keyword evidence="15" id="KW-1015">Disulfide bond</keyword>
<dbReference type="AlphaFoldDB" id="A0AAE0RB42"/>
<dbReference type="GO" id="GO:0005576">
    <property type="term" value="C:extracellular region"/>
    <property type="evidence" value="ECO:0007669"/>
    <property type="project" value="UniProtKB-SubCell"/>
</dbReference>
<evidence type="ECO:0000256" key="4">
    <source>
        <dbReference type="ARBA" id="ARBA00009727"/>
    </source>
</evidence>
<feature type="compositionally biased region" description="Polar residues" evidence="17">
    <location>
        <begin position="636"/>
        <end position="645"/>
    </location>
</feature>
<comment type="caution">
    <text evidence="22">The sequence shown here is derived from an EMBL/GenBank/DDBJ whole genome shotgun (WGS) entry which is preliminary data.</text>
</comment>
<keyword evidence="9 19" id="KW-0732">Signal</keyword>
<evidence type="ECO:0000256" key="13">
    <source>
        <dbReference type="ARBA" id="ARBA00023034"/>
    </source>
</evidence>
<comment type="similarity">
    <text evidence="5">Belongs to the HHIP family.</text>
</comment>
<dbReference type="Pfam" id="PF03878">
    <property type="entry name" value="YIF1"/>
    <property type="match status" value="1"/>
</dbReference>
<evidence type="ECO:0000256" key="1">
    <source>
        <dbReference type="ARBA" id="ARBA00004477"/>
    </source>
</evidence>
<name>A0AAE0RB42_9TELE</name>
<dbReference type="GO" id="GO:0005789">
    <property type="term" value="C:endoplasmic reticulum membrane"/>
    <property type="evidence" value="ECO:0007669"/>
    <property type="project" value="UniProtKB-SubCell"/>
</dbReference>
<dbReference type="Pfam" id="PF03024">
    <property type="entry name" value="Folate_rec"/>
    <property type="match status" value="1"/>
</dbReference>
<feature type="chain" id="PRO_5042196623" evidence="19">
    <location>
        <begin position="28"/>
        <end position="901"/>
    </location>
</feature>
<dbReference type="EMBL" id="JAUCMX010000004">
    <property type="protein sequence ID" value="KAK3548571.1"/>
    <property type="molecule type" value="Genomic_DNA"/>
</dbReference>
<keyword evidence="7" id="KW-0964">Secreted</keyword>